<keyword evidence="6 8" id="KW-0460">Magnesium</keyword>
<dbReference type="PROSITE" id="PS51710">
    <property type="entry name" value="G_OBG"/>
    <property type="match status" value="1"/>
</dbReference>
<sequence>MKLVDEARIQVKAGDGGRGAISFRREAHVPRGGPDGGDGGDGGSIYIVASRSYRTLSDQRYHRRSRAKDGAYGRGKKMHGRRGAELIISVPLGTVVVDGDTGELLADLVEDGQRVLVAKGGKGGRGNSHFATPILQAPRLADPGQQGQERWLHLTLKLLAEVGLIGLPNAGKSALLCRISSAHSKVAAYPFTTLTPHLGTIEIDSLGTFVAADIPGLIEGASLGAGLGIRFLRHIERTRLLVHVIDVSDTARDPREALAVVEEELRAFNPELLTRSRVIAANKIDLPHDTHLPMMRALCAERVLPLFPISAVTGEGIGQLVEYLTDQVQASSWFGVSSFELQTPSVGSQVGGVAGQDPKPETRNPELETAEPSAVNGP</sequence>
<dbReference type="InterPro" id="IPR006169">
    <property type="entry name" value="GTP1_OBG_dom"/>
</dbReference>
<dbReference type="InterPro" id="IPR005225">
    <property type="entry name" value="Small_GTP-bd"/>
</dbReference>
<dbReference type="Proteomes" id="UP000241436">
    <property type="component" value="Unassembled WGS sequence"/>
</dbReference>
<dbReference type="CDD" id="cd01898">
    <property type="entry name" value="Obg"/>
    <property type="match status" value="1"/>
</dbReference>
<dbReference type="NCBIfam" id="TIGR00231">
    <property type="entry name" value="small_GTP"/>
    <property type="match status" value="1"/>
</dbReference>
<feature type="compositionally biased region" description="Gly residues" evidence="9">
    <location>
        <begin position="33"/>
        <end position="43"/>
    </location>
</feature>
<dbReference type="SUPFAM" id="SSF52540">
    <property type="entry name" value="P-loop containing nucleoside triphosphate hydrolases"/>
    <property type="match status" value="1"/>
</dbReference>
<dbReference type="InterPro" id="IPR036726">
    <property type="entry name" value="GTP1_OBG_dom_sf"/>
</dbReference>
<comment type="subunit">
    <text evidence="8">Monomer.</text>
</comment>
<evidence type="ECO:0000256" key="8">
    <source>
        <dbReference type="HAMAP-Rule" id="MF_01454"/>
    </source>
</evidence>
<dbReference type="NCBIfam" id="NF008956">
    <property type="entry name" value="PRK12299.1"/>
    <property type="match status" value="1"/>
</dbReference>
<evidence type="ECO:0000259" key="10">
    <source>
        <dbReference type="PROSITE" id="PS51710"/>
    </source>
</evidence>
<feature type="domain" description="OBG-type G" evidence="10">
    <location>
        <begin position="160"/>
        <end position="329"/>
    </location>
</feature>
<evidence type="ECO:0000256" key="9">
    <source>
        <dbReference type="SAM" id="MobiDB-lite"/>
    </source>
</evidence>
<dbReference type="InterPro" id="IPR045086">
    <property type="entry name" value="OBG_GTPase"/>
</dbReference>
<comment type="function">
    <text evidence="8">An essential GTPase which binds GTP, GDP and possibly (p)ppGpp with moderate affinity, with high nucleotide exchange rates and a fairly low GTP hydrolysis rate. Plays a role in control of the cell cycle, stress response, ribosome biogenesis and in those bacteria that undergo differentiation, in morphogenesis control.</text>
</comment>
<organism evidence="12 13">
    <name type="scientific">Candidatus Methylomirabilis limnetica</name>
    <dbReference type="NCBI Taxonomy" id="2033718"/>
    <lineage>
        <taxon>Bacteria</taxon>
        <taxon>Candidatus Methylomirabilota</taxon>
        <taxon>Candidatus Methylomirabilia</taxon>
        <taxon>Candidatus Methylomirabilales</taxon>
        <taxon>Candidatus Methylomirabilaceae</taxon>
        <taxon>Candidatus Methylomirabilis</taxon>
    </lineage>
</organism>
<dbReference type="InterPro" id="IPR027417">
    <property type="entry name" value="P-loop_NTPase"/>
</dbReference>
<evidence type="ECO:0000256" key="7">
    <source>
        <dbReference type="ARBA" id="ARBA00023134"/>
    </source>
</evidence>
<feature type="region of interest" description="Disordered" evidence="9">
    <location>
        <begin position="20"/>
        <end position="44"/>
    </location>
</feature>
<keyword evidence="3 8" id="KW-0479">Metal-binding</keyword>
<dbReference type="PANTHER" id="PTHR11702">
    <property type="entry name" value="DEVELOPMENTALLY REGULATED GTP-BINDING PROTEIN-RELATED"/>
    <property type="match status" value="1"/>
</dbReference>
<dbReference type="InterPro" id="IPR006073">
    <property type="entry name" value="GTP-bd"/>
</dbReference>
<dbReference type="Pfam" id="PF01926">
    <property type="entry name" value="MMR_HSR1"/>
    <property type="match status" value="1"/>
</dbReference>
<dbReference type="Gene3D" id="3.40.50.300">
    <property type="entry name" value="P-loop containing nucleotide triphosphate hydrolases"/>
    <property type="match status" value="1"/>
</dbReference>
<dbReference type="PANTHER" id="PTHR11702:SF31">
    <property type="entry name" value="MITOCHONDRIAL RIBOSOME-ASSOCIATED GTPASE 2"/>
    <property type="match status" value="1"/>
</dbReference>
<dbReference type="Gene3D" id="2.70.210.12">
    <property type="entry name" value="GTP1/OBG domain"/>
    <property type="match status" value="1"/>
</dbReference>
<dbReference type="NCBIfam" id="TIGR02729">
    <property type="entry name" value="Obg_CgtA"/>
    <property type="match status" value="1"/>
</dbReference>
<dbReference type="EMBL" id="NVQC01000022">
    <property type="protein sequence ID" value="PTL35804.1"/>
    <property type="molecule type" value="Genomic_DNA"/>
</dbReference>
<evidence type="ECO:0000256" key="6">
    <source>
        <dbReference type="ARBA" id="ARBA00022842"/>
    </source>
</evidence>
<reference evidence="12 13" key="1">
    <citation type="submission" date="2017-09" db="EMBL/GenBank/DDBJ databases">
        <title>Bloom of a denitrifying methanotroph, Candidatus Methylomirabilis limnetica, in a deep stratified lake.</title>
        <authorList>
            <person name="Graf J.S."/>
            <person name="Marchant H.K."/>
            <person name="Tienken D."/>
            <person name="Hach P.F."/>
            <person name="Brand A."/>
            <person name="Schubert C.J."/>
            <person name="Kuypers M.M."/>
            <person name="Milucka J."/>
        </authorList>
    </citation>
    <scope>NUCLEOTIDE SEQUENCE [LARGE SCALE GENOMIC DNA]</scope>
    <source>
        <strain evidence="12 13">Zug</strain>
    </source>
</reference>
<feature type="binding site" evidence="8">
    <location>
        <begin position="310"/>
        <end position="312"/>
    </location>
    <ligand>
        <name>GTP</name>
        <dbReference type="ChEBI" id="CHEBI:37565"/>
    </ligand>
</feature>
<feature type="binding site" evidence="8">
    <location>
        <begin position="213"/>
        <end position="216"/>
    </location>
    <ligand>
        <name>GTP</name>
        <dbReference type="ChEBI" id="CHEBI:37565"/>
    </ligand>
</feature>
<evidence type="ECO:0000256" key="4">
    <source>
        <dbReference type="ARBA" id="ARBA00022741"/>
    </source>
</evidence>
<evidence type="ECO:0000256" key="5">
    <source>
        <dbReference type="ARBA" id="ARBA00022801"/>
    </source>
</evidence>
<keyword evidence="2 8" id="KW-0963">Cytoplasm</keyword>
<keyword evidence="5 8" id="KW-0378">Hydrolase</keyword>
<dbReference type="NCBIfam" id="NF008955">
    <property type="entry name" value="PRK12297.1"/>
    <property type="match status" value="1"/>
</dbReference>
<feature type="binding site" evidence="8">
    <location>
        <begin position="166"/>
        <end position="173"/>
    </location>
    <ligand>
        <name>GTP</name>
        <dbReference type="ChEBI" id="CHEBI:37565"/>
    </ligand>
</feature>
<proteinExistence type="inferred from homology"/>
<feature type="binding site" evidence="8">
    <location>
        <position position="193"/>
    </location>
    <ligand>
        <name>Mg(2+)</name>
        <dbReference type="ChEBI" id="CHEBI:18420"/>
    </ligand>
</feature>
<dbReference type="InterPro" id="IPR031167">
    <property type="entry name" value="G_OBG"/>
</dbReference>
<accession>A0A2T4TXF7</accession>
<gene>
    <name evidence="8" type="primary">obg</name>
    <name evidence="12" type="ORF">CLG94_08605</name>
</gene>
<dbReference type="InterPro" id="IPR006074">
    <property type="entry name" value="GTP1-OBG_CS"/>
</dbReference>
<protein>
    <recommendedName>
        <fullName evidence="8">GTPase Obg</fullName>
        <ecNumber evidence="8">3.6.5.-</ecNumber>
    </recommendedName>
    <alternativeName>
        <fullName evidence="8">GTP-binding protein Obg</fullName>
    </alternativeName>
</protein>
<evidence type="ECO:0000256" key="2">
    <source>
        <dbReference type="ARBA" id="ARBA00022490"/>
    </source>
</evidence>
<dbReference type="SUPFAM" id="SSF82051">
    <property type="entry name" value="Obg GTP-binding protein N-terminal domain"/>
    <property type="match status" value="1"/>
</dbReference>
<dbReference type="RefSeq" id="WP_107562632.1">
    <property type="nucleotide sequence ID" value="NZ_NVQC01000022.1"/>
</dbReference>
<dbReference type="AlphaFoldDB" id="A0A2T4TXF7"/>
<dbReference type="PIRSF" id="PIRSF002401">
    <property type="entry name" value="GTP_bd_Obg/CgtA"/>
    <property type="match status" value="1"/>
</dbReference>
<comment type="cofactor">
    <cofactor evidence="8">
        <name>Mg(2+)</name>
        <dbReference type="ChEBI" id="CHEBI:18420"/>
    </cofactor>
</comment>
<comment type="subcellular location">
    <subcellularLocation>
        <location evidence="8">Cytoplasm</location>
    </subcellularLocation>
</comment>
<comment type="similarity">
    <text evidence="1 8">Belongs to the TRAFAC class OBG-HflX-like GTPase superfamily. OBG GTPase family.</text>
</comment>
<evidence type="ECO:0000313" key="13">
    <source>
        <dbReference type="Proteomes" id="UP000241436"/>
    </source>
</evidence>
<dbReference type="GO" id="GO:0042254">
    <property type="term" value="P:ribosome biogenesis"/>
    <property type="evidence" value="ECO:0007669"/>
    <property type="project" value="UniProtKB-UniRule"/>
</dbReference>
<dbReference type="GO" id="GO:0003924">
    <property type="term" value="F:GTPase activity"/>
    <property type="evidence" value="ECO:0007669"/>
    <property type="project" value="UniProtKB-UniRule"/>
</dbReference>
<dbReference type="FunFam" id="2.70.210.12:FF:000001">
    <property type="entry name" value="GTPase Obg"/>
    <property type="match status" value="1"/>
</dbReference>
<dbReference type="HAMAP" id="MF_01454">
    <property type="entry name" value="GTPase_Obg"/>
    <property type="match status" value="1"/>
</dbReference>
<keyword evidence="7 8" id="KW-0342">GTP-binding</keyword>
<reference evidence="13" key="2">
    <citation type="journal article" date="2018" name="Environ. Microbiol.">
        <title>Bloom of a denitrifying methanotroph, 'Candidatus Methylomirabilis limnetica', in a deep stratified lake.</title>
        <authorList>
            <person name="Graf J.S."/>
            <person name="Mayr M.J."/>
            <person name="Marchant H.K."/>
            <person name="Tienken D."/>
            <person name="Hach P.F."/>
            <person name="Brand A."/>
            <person name="Schubert C.J."/>
            <person name="Kuypers M.M."/>
            <person name="Milucka J."/>
        </authorList>
    </citation>
    <scope>NUCLEOTIDE SEQUENCE [LARGE SCALE GENOMIC DNA]</scope>
    <source>
        <strain evidence="13">Zug</strain>
    </source>
</reference>
<keyword evidence="13" id="KW-1185">Reference proteome</keyword>
<dbReference type="Pfam" id="PF01018">
    <property type="entry name" value="GTP1_OBG"/>
    <property type="match status" value="1"/>
</dbReference>
<dbReference type="PROSITE" id="PS00905">
    <property type="entry name" value="GTP1_OBG"/>
    <property type="match status" value="1"/>
</dbReference>
<evidence type="ECO:0000256" key="3">
    <source>
        <dbReference type="ARBA" id="ARBA00022723"/>
    </source>
</evidence>
<dbReference type="GO" id="GO:0000287">
    <property type="term" value="F:magnesium ion binding"/>
    <property type="evidence" value="ECO:0007669"/>
    <property type="project" value="InterPro"/>
</dbReference>
<name>A0A2T4TXF7_9BACT</name>
<feature type="binding site" evidence="8">
    <location>
        <begin position="282"/>
        <end position="285"/>
    </location>
    <ligand>
        <name>GTP</name>
        <dbReference type="ChEBI" id="CHEBI:37565"/>
    </ligand>
</feature>
<feature type="binding site" evidence="8">
    <location>
        <begin position="191"/>
        <end position="195"/>
    </location>
    <ligand>
        <name>GTP</name>
        <dbReference type="ChEBI" id="CHEBI:37565"/>
    </ligand>
</feature>
<evidence type="ECO:0000313" key="12">
    <source>
        <dbReference type="EMBL" id="PTL35804.1"/>
    </source>
</evidence>
<dbReference type="EC" id="3.6.5.-" evidence="8"/>
<dbReference type="PROSITE" id="PS51883">
    <property type="entry name" value="OBG"/>
    <property type="match status" value="1"/>
</dbReference>
<comment type="caution">
    <text evidence="12">The sequence shown here is derived from an EMBL/GenBank/DDBJ whole genome shotgun (WGS) entry which is preliminary data.</text>
</comment>
<keyword evidence="4 8" id="KW-0547">Nucleotide-binding</keyword>
<evidence type="ECO:0000256" key="1">
    <source>
        <dbReference type="ARBA" id="ARBA00007699"/>
    </source>
</evidence>
<feature type="region of interest" description="Disordered" evidence="9">
    <location>
        <begin position="347"/>
        <end position="378"/>
    </location>
</feature>
<evidence type="ECO:0000259" key="11">
    <source>
        <dbReference type="PROSITE" id="PS51883"/>
    </source>
</evidence>
<dbReference type="GO" id="GO:0005737">
    <property type="term" value="C:cytoplasm"/>
    <property type="evidence" value="ECO:0007669"/>
    <property type="project" value="UniProtKB-SubCell"/>
</dbReference>
<dbReference type="PRINTS" id="PR00326">
    <property type="entry name" value="GTP1OBG"/>
</dbReference>
<dbReference type="OrthoDB" id="9807318at2"/>
<dbReference type="GO" id="GO:0005525">
    <property type="term" value="F:GTP binding"/>
    <property type="evidence" value="ECO:0007669"/>
    <property type="project" value="UniProtKB-UniRule"/>
</dbReference>
<dbReference type="InterPro" id="IPR014100">
    <property type="entry name" value="GTP-bd_Obg/CgtA"/>
</dbReference>
<feature type="binding site" evidence="8">
    <location>
        <position position="173"/>
    </location>
    <ligand>
        <name>Mg(2+)</name>
        <dbReference type="ChEBI" id="CHEBI:18420"/>
    </ligand>
</feature>
<feature type="domain" description="Obg" evidence="11">
    <location>
        <begin position="1"/>
        <end position="159"/>
    </location>
</feature>